<dbReference type="NCBIfam" id="TIGR02337">
    <property type="entry name" value="HpaR"/>
    <property type="match status" value="1"/>
</dbReference>
<dbReference type="InterPro" id="IPR036390">
    <property type="entry name" value="WH_DNA-bd_sf"/>
</dbReference>
<dbReference type="PANTHER" id="PTHR33164">
    <property type="entry name" value="TRANSCRIPTIONAL REGULATOR, MARR FAMILY"/>
    <property type="match status" value="1"/>
</dbReference>
<organism evidence="3 4">
    <name type="scientific">Bradyrhizobium erythrophlei</name>
    <dbReference type="NCBI Taxonomy" id="1437360"/>
    <lineage>
        <taxon>Bacteria</taxon>
        <taxon>Pseudomonadati</taxon>
        <taxon>Pseudomonadota</taxon>
        <taxon>Alphaproteobacteria</taxon>
        <taxon>Hyphomicrobiales</taxon>
        <taxon>Nitrobacteraceae</taxon>
        <taxon>Bradyrhizobium</taxon>
    </lineage>
</organism>
<sequence>MARKKPAKTVHLKTVRSKAPHSKAAGKRGPRRVPMREFSRSLPMSLLRAREAVMRHFRPSLRHHGLTEQQWRILRALTSIDAIEVTELARVAFLLGPSLSRILRDLETRHLIERRTAKADLRRGVVSISARGLKLIEAVAPSSEAIYAAITQCYGARQLAELQEMLHALEGSLSELQVSDEKPKPPSKRKFA</sequence>
<reference evidence="3 4" key="1">
    <citation type="submission" date="2016-11" db="EMBL/GenBank/DDBJ databases">
        <authorList>
            <person name="Jaros S."/>
            <person name="Januszkiewicz K."/>
            <person name="Wedrychowicz H."/>
        </authorList>
    </citation>
    <scope>NUCLEOTIDE SEQUENCE [LARGE SCALE GENOMIC DNA]</scope>
    <source>
        <strain evidence="3 4">GAS138</strain>
    </source>
</reference>
<dbReference type="Gene3D" id="1.10.10.10">
    <property type="entry name" value="Winged helix-like DNA-binding domain superfamily/Winged helix DNA-binding domain"/>
    <property type="match status" value="1"/>
</dbReference>
<dbReference type="Proteomes" id="UP000189796">
    <property type="component" value="Chromosome I"/>
</dbReference>
<dbReference type="InterPro" id="IPR000835">
    <property type="entry name" value="HTH_MarR-typ"/>
</dbReference>
<dbReference type="InterPro" id="IPR012712">
    <property type="entry name" value="HpaR/FarR"/>
</dbReference>
<evidence type="ECO:0000313" key="3">
    <source>
        <dbReference type="EMBL" id="SHG74423.1"/>
    </source>
</evidence>
<protein>
    <submittedName>
        <fullName evidence="3">Transcriptional regulator, MarR family</fullName>
    </submittedName>
</protein>
<feature type="domain" description="HTH marR-type" evidence="2">
    <location>
        <begin position="39"/>
        <end position="171"/>
    </location>
</feature>
<dbReference type="AlphaFoldDB" id="A0A1M5MCH4"/>
<dbReference type="GO" id="GO:0006950">
    <property type="term" value="P:response to stress"/>
    <property type="evidence" value="ECO:0007669"/>
    <property type="project" value="TreeGrafter"/>
</dbReference>
<dbReference type="GO" id="GO:0045892">
    <property type="term" value="P:negative regulation of DNA-templated transcription"/>
    <property type="evidence" value="ECO:0007669"/>
    <property type="project" value="InterPro"/>
</dbReference>
<dbReference type="PROSITE" id="PS50995">
    <property type="entry name" value="HTH_MARR_2"/>
    <property type="match status" value="1"/>
</dbReference>
<dbReference type="SUPFAM" id="SSF46785">
    <property type="entry name" value="Winged helix' DNA-binding domain"/>
    <property type="match status" value="1"/>
</dbReference>
<dbReference type="GO" id="GO:0003700">
    <property type="term" value="F:DNA-binding transcription factor activity"/>
    <property type="evidence" value="ECO:0007669"/>
    <property type="project" value="InterPro"/>
</dbReference>
<gene>
    <name evidence="3" type="ORF">SAMN05443248_2530</name>
</gene>
<evidence type="ECO:0000259" key="2">
    <source>
        <dbReference type="PROSITE" id="PS50995"/>
    </source>
</evidence>
<evidence type="ECO:0000256" key="1">
    <source>
        <dbReference type="SAM" id="MobiDB-lite"/>
    </source>
</evidence>
<dbReference type="InterPro" id="IPR036388">
    <property type="entry name" value="WH-like_DNA-bd_sf"/>
</dbReference>
<proteinExistence type="predicted"/>
<dbReference type="Pfam" id="PF12802">
    <property type="entry name" value="MarR_2"/>
    <property type="match status" value="1"/>
</dbReference>
<dbReference type="SMART" id="SM00347">
    <property type="entry name" value="HTH_MARR"/>
    <property type="match status" value="1"/>
</dbReference>
<evidence type="ECO:0000313" key="4">
    <source>
        <dbReference type="Proteomes" id="UP000189796"/>
    </source>
</evidence>
<feature type="region of interest" description="Disordered" evidence="1">
    <location>
        <begin position="1"/>
        <end position="33"/>
    </location>
</feature>
<accession>A0A1M5MCH4</accession>
<dbReference type="InterPro" id="IPR039422">
    <property type="entry name" value="MarR/SlyA-like"/>
</dbReference>
<dbReference type="GO" id="GO:0003677">
    <property type="term" value="F:DNA binding"/>
    <property type="evidence" value="ECO:0007669"/>
    <property type="project" value="InterPro"/>
</dbReference>
<name>A0A1M5MCH4_9BRAD</name>
<dbReference type="PANTHER" id="PTHR33164:SF13">
    <property type="entry name" value="4-HYDROXYPHENYLACETATE CATABOLISM PROTEIN"/>
    <property type="match status" value="1"/>
</dbReference>
<dbReference type="EMBL" id="LT670817">
    <property type="protein sequence ID" value="SHG74423.1"/>
    <property type="molecule type" value="Genomic_DNA"/>
</dbReference>